<dbReference type="Proteomes" id="UP000269945">
    <property type="component" value="Unassembled WGS sequence"/>
</dbReference>
<dbReference type="PANTHER" id="PTHR22803">
    <property type="entry name" value="MANNOSE, PHOSPHOLIPASE, LECTIN RECEPTOR RELATED"/>
    <property type="match status" value="1"/>
</dbReference>
<keyword evidence="1" id="KW-0430">Lectin</keyword>
<organism evidence="3 4">
    <name type="scientific">Gulo gulo</name>
    <name type="common">Wolverine</name>
    <name type="synonym">Gluton</name>
    <dbReference type="NCBI Taxonomy" id="48420"/>
    <lineage>
        <taxon>Eukaryota</taxon>
        <taxon>Metazoa</taxon>
        <taxon>Chordata</taxon>
        <taxon>Craniata</taxon>
        <taxon>Vertebrata</taxon>
        <taxon>Euteleostomi</taxon>
        <taxon>Mammalia</taxon>
        <taxon>Eutheria</taxon>
        <taxon>Laurasiatheria</taxon>
        <taxon>Carnivora</taxon>
        <taxon>Caniformia</taxon>
        <taxon>Musteloidea</taxon>
        <taxon>Mustelidae</taxon>
        <taxon>Guloninae</taxon>
        <taxon>Gulo</taxon>
    </lineage>
</organism>
<evidence type="ECO:0000256" key="1">
    <source>
        <dbReference type="ARBA" id="ARBA00022734"/>
    </source>
</evidence>
<feature type="domain" description="C-type lectin" evidence="2">
    <location>
        <begin position="1"/>
        <end position="100"/>
    </location>
</feature>
<proteinExistence type="predicted"/>
<dbReference type="PROSITE" id="PS50041">
    <property type="entry name" value="C_TYPE_LECTIN_2"/>
    <property type="match status" value="1"/>
</dbReference>
<dbReference type="GO" id="GO:0030246">
    <property type="term" value="F:carbohydrate binding"/>
    <property type="evidence" value="ECO:0007669"/>
    <property type="project" value="UniProtKB-KW"/>
</dbReference>
<dbReference type="Gene3D" id="3.10.100.10">
    <property type="entry name" value="Mannose-Binding Protein A, subunit A"/>
    <property type="match status" value="1"/>
</dbReference>
<keyword evidence="4" id="KW-1185">Reference proteome</keyword>
<dbReference type="InterPro" id="IPR001304">
    <property type="entry name" value="C-type_lectin-like"/>
</dbReference>
<dbReference type="InterPro" id="IPR016186">
    <property type="entry name" value="C-type_lectin-like/link_sf"/>
</dbReference>
<protein>
    <recommendedName>
        <fullName evidence="2">C-type lectin domain-containing protein</fullName>
    </recommendedName>
</protein>
<name>A0A9X9LNF3_GULGU</name>
<feature type="non-terminal residue" evidence="3">
    <location>
        <position position="1"/>
    </location>
</feature>
<dbReference type="SMART" id="SM00034">
    <property type="entry name" value="CLECT"/>
    <property type="match status" value="1"/>
</dbReference>
<accession>A0A9X9LNF3</accession>
<feature type="non-terminal residue" evidence="3">
    <location>
        <position position="100"/>
    </location>
</feature>
<sequence>FSHVKKSWHEAEQFCVSQGAHLASVTSEEEQAFLIKFTSTSHYWIGLTDRGKEGSWRWVDGTPFNVAQSRAFWGRNQPDNWQHLDGQTEDCVHIEQKWND</sequence>
<reference evidence="3 4" key="1">
    <citation type="submission" date="2018-10" db="EMBL/GenBank/DDBJ databases">
        <authorList>
            <person name="Ekblom R."/>
            <person name="Jareborg N."/>
        </authorList>
    </citation>
    <scope>NUCLEOTIDE SEQUENCE [LARGE SCALE GENOMIC DNA]</scope>
    <source>
        <tissue evidence="3">Muscle</tissue>
    </source>
</reference>
<dbReference type="InterPro" id="IPR050111">
    <property type="entry name" value="C-type_lectin/snaclec_domain"/>
</dbReference>
<dbReference type="InterPro" id="IPR033989">
    <property type="entry name" value="CD209-like_CTLD"/>
</dbReference>
<dbReference type="InterPro" id="IPR016187">
    <property type="entry name" value="CTDL_fold"/>
</dbReference>
<evidence type="ECO:0000313" key="4">
    <source>
        <dbReference type="Proteomes" id="UP000269945"/>
    </source>
</evidence>
<gene>
    <name evidence="3" type="ORF">BN2614_LOCUS6</name>
</gene>
<dbReference type="CDD" id="cd03590">
    <property type="entry name" value="CLECT_DC-SIGN_like"/>
    <property type="match status" value="1"/>
</dbReference>
<comment type="caution">
    <text evidence="3">The sequence shown here is derived from an EMBL/GenBank/DDBJ whole genome shotgun (WGS) entry which is preliminary data.</text>
</comment>
<dbReference type="Pfam" id="PF00059">
    <property type="entry name" value="Lectin_C"/>
    <property type="match status" value="1"/>
</dbReference>
<evidence type="ECO:0000313" key="3">
    <source>
        <dbReference type="EMBL" id="VCW77539.1"/>
    </source>
</evidence>
<dbReference type="EMBL" id="CYRY02008955">
    <property type="protein sequence ID" value="VCW77539.1"/>
    <property type="molecule type" value="Genomic_DNA"/>
</dbReference>
<dbReference type="AlphaFoldDB" id="A0A9X9LNF3"/>
<evidence type="ECO:0000259" key="2">
    <source>
        <dbReference type="PROSITE" id="PS50041"/>
    </source>
</evidence>
<dbReference type="SUPFAM" id="SSF56436">
    <property type="entry name" value="C-type lectin-like"/>
    <property type="match status" value="1"/>
</dbReference>